<dbReference type="EMBL" id="KN716990">
    <property type="protein sequence ID" value="KJH40863.1"/>
    <property type="molecule type" value="Genomic_DNA"/>
</dbReference>
<feature type="domain" description="Neurotransmitter-gated ion-channel transmembrane" evidence="2">
    <location>
        <begin position="97"/>
        <end position="178"/>
    </location>
</feature>
<dbReference type="Pfam" id="PF02932">
    <property type="entry name" value="Neur_chan_memb"/>
    <property type="match status" value="1"/>
</dbReference>
<dbReference type="GO" id="GO:0006811">
    <property type="term" value="P:monoatomic ion transport"/>
    <property type="evidence" value="ECO:0007669"/>
    <property type="project" value="InterPro"/>
</dbReference>
<feature type="transmembrane region" description="Helical" evidence="1">
    <location>
        <begin position="162"/>
        <end position="181"/>
    </location>
</feature>
<evidence type="ECO:0000313" key="4">
    <source>
        <dbReference type="Proteomes" id="UP000053766"/>
    </source>
</evidence>
<gene>
    <name evidence="3" type="ORF">DICVIV_13174</name>
</gene>
<reference evidence="4" key="2">
    <citation type="journal article" date="2016" name="Sci. Rep.">
        <title>Dictyocaulus viviparus genome, variome and transcriptome elucidate lungworm biology and support future intervention.</title>
        <authorList>
            <person name="McNulty S.N."/>
            <person name="Strube C."/>
            <person name="Rosa B.A."/>
            <person name="Martin J.C."/>
            <person name="Tyagi R."/>
            <person name="Choi Y.J."/>
            <person name="Wang Q."/>
            <person name="Hallsworth Pepin K."/>
            <person name="Zhang X."/>
            <person name="Ozersky P."/>
            <person name="Wilson R.K."/>
            <person name="Sternberg P.W."/>
            <person name="Gasser R.B."/>
            <person name="Mitreva M."/>
        </authorList>
    </citation>
    <scope>NUCLEOTIDE SEQUENCE [LARGE SCALE GENOMIC DNA]</scope>
    <source>
        <strain evidence="4">HannoverDv2000</strain>
    </source>
</reference>
<evidence type="ECO:0000313" key="3">
    <source>
        <dbReference type="EMBL" id="KJH40863.1"/>
    </source>
</evidence>
<dbReference type="InterPro" id="IPR036719">
    <property type="entry name" value="Neuro-gated_channel_TM_sf"/>
</dbReference>
<dbReference type="OrthoDB" id="5975154at2759"/>
<dbReference type="Gene3D" id="1.20.58.390">
    <property type="entry name" value="Neurotransmitter-gated ion-channel transmembrane domain"/>
    <property type="match status" value="1"/>
</dbReference>
<dbReference type="AlphaFoldDB" id="A0A0D8X8J3"/>
<evidence type="ECO:0000259" key="2">
    <source>
        <dbReference type="Pfam" id="PF02932"/>
    </source>
</evidence>
<dbReference type="Proteomes" id="UP000053766">
    <property type="component" value="Unassembled WGS sequence"/>
</dbReference>
<evidence type="ECO:0000256" key="1">
    <source>
        <dbReference type="SAM" id="Phobius"/>
    </source>
</evidence>
<dbReference type="SUPFAM" id="SSF90112">
    <property type="entry name" value="Neurotransmitter-gated ion-channel transmembrane pore"/>
    <property type="match status" value="1"/>
</dbReference>
<keyword evidence="4" id="KW-1185">Reference proteome</keyword>
<proteinExistence type="predicted"/>
<dbReference type="InterPro" id="IPR038050">
    <property type="entry name" value="Neuro_actylchol_rec"/>
</dbReference>
<keyword evidence="1" id="KW-1133">Transmembrane helix</keyword>
<keyword evidence="1" id="KW-0472">Membrane</keyword>
<name>A0A0D8X8J3_DICVI</name>
<protein>
    <recommendedName>
        <fullName evidence="2">Neurotransmitter-gated ion-channel transmembrane domain-containing protein</fullName>
    </recommendedName>
</protein>
<sequence>MMRRPGTTVFNRKEIKVKKAENIARQTERRNGRIMDGTIMAADSLTLFRSIHANEKDKHYIQMEPIGSGFPDGEKFVSTLPNLSNGKISLKSSSTHMMTSYESDLEQSGALQEMNKCMQKACLELRSISGQIKIMRKRMEEDERDEQAENDWKFAAIVVDRLCLFIFTIFIVVSTCGIMFSSPHLIA</sequence>
<accession>A0A0D8X8J3</accession>
<dbReference type="STRING" id="29172.A0A0D8X8J3"/>
<dbReference type="InterPro" id="IPR006029">
    <property type="entry name" value="Neurotrans-gated_channel_TM"/>
</dbReference>
<reference evidence="3 4" key="1">
    <citation type="submission" date="2013-11" db="EMBL/GenBank/DDBJ databases">
        <title>Draft genome of the bovine lungworm Dictyocaulus viviparus.</title>
        <authorList>
            <person name="Mitreva M."/>
        </authorList>
    </citation>
    <scope>NUCLEOTIDE SEQUENCE [LARGE SCALE GENOMIC DNA]</scope>
    <source>
        <strain evidence="3 4">HannoverDv2000</strain>
    </source>
</reference>
<keyword evidence="1" id="KW-0812">Transmembrane</keyword>
<dbReference type="GO" id="GO:0016020">
    <property type="term" value="C:membrane"/>
    <property type="evidence" value="ECO:0007669"/>
    <property type="project" value="InterPro"/>
</dbReference>
<organism evidence="3 4">
    <name type="scientific">Dictyocaulus viviparus</name>
    <name type="common">Bovine lungworm</name>
    <dbReference type="NCBI Taxonomy" id="29172"/>
    <lineage>
        <taxon>Eukaryota</taxon>
        <taxon>Metazoa</taxon>
        <taxon>Ecdysozoa</taxon>
        <taxon>Nematoda</taxon>
        <taxon>Chromadorea</taxon>
        <taxon>Rhabditida</taxon>
        <taxon>Rhabditina</taxon>
        <taxon>Rhabditomorpha</taxon>
        <taxon>Strongyloidea</taxon>
        <taxon>Metastrongylidae</taxon>
        <taxon>Dictyocaulus</taxon>
    </lineage>
</organism>